<organism evidence="2 3">
    <name type="scientific">Sphingomonas jejuensis</name>
    <dbReference type="NCBI Taxonomy" id="904715"/>
    <lineage>
        <taxon>Bacteria</taxon>
        <taxon>Pseudomonadati</taxon>
        <taxon>Pseudomonadota</taxon>
        <taxon>Alphaproteobacteria</taxon>
        <taxon>Sphingomonadales</taxon>
        <taxon>Sphingomonadaceae</taxon>
        <taxon>Sphingomonas</taxon>
    </lineage>
</organism>
<feature type="chain" id="PRO_5047229506" evidence="1">
    <location>
        <begin position="21"/>
        <end position="268"/>
    </location>
</feature>
<dbReference type="GO" id="GO:0008168">
    <property type="term" value="F:methyltransferase activity"/>
    <property type="evidence" value="ECO:0007669"/>
    <property type="project" value="UniProtKB-KW"/>
</dbReference>
<keyword evidence="2" id="KW-0808">Transferase</keyword>
<reference evidence="2 3" key="1">
    <citation type="submission" date="2020-03" db="EMBL/GenBank/DDBJ databases">
        <title>Genomic Encyclopedia of Type Strains, Phase IV (KMG-IV): sequencing the most valuable type-strain genomes for metagenomic binning, comparative biology and taxonomic classification.</title>
        <authorList>
            <person name="Goeker M."/>
        </authorList>
    </citation>
    <scope>NUCLEOTIDE SEQUENCE [LARGE SCALE GENOMIC DNA]</scope>
    <source>
        <strain evidence="2 3">DSM 27651</strain>
    </source>
</reference>
<name>A0ABX0XKY9_9SPHN</name>
<dbReference type="EMBL" id="JAATJE010000001">
    <property type="protein sequence ID" value="NJC34031.1"/>
    <property type="molecule type" value="Genomic_DNA"/>
</dbReference>
<proteinExistence type="predicted"/>
<dbReference type="SUPFAM" id="SSF53335">
    <property type="entry name" value="S-adenosyl-L-methionine-dependent methyltransferases"/>
    <property type="match status" value="1"/>
</dbReference>
<evidence type="ECO:0000256" key="1">
    <source>
        <dbReference type="SAM" id="SignalP"/>
    </source>
</evidence>
<evidence type="ECO:0000313" key="2">
    <source>
        <dbReference type="EMBL" id="NJC34031.1"/>
    </source>
</evidence>
<protein>
    <submittedName>
        <fullName evidence="2">Methyltransferase</fullName>
    </submittedName>
</protein>
<keyword evidence="1" id="KW-0732">Signal</keyword>
<dbReference type="Gene3D" id="3.40.50.150">
    <property type="entry name" value="Vaccinia Virus protein VP39"/>
    <property type="match status" value="1"/>
</dbReference>
<dbReference type="GO" id="GO:0032259">
    <property type="term" value="P:methylation"/>
    <property type="evidence" value="ECO:0007669"/>
    <property type="project" value="UniProtKB-KW"/>
</dbReference>
<gene>
    <name evidence="2" type="ORF">GGR88_001505</name>
</gene>
<evidence type="ECO:0000313" key="3">
    <source>
        <dbReference type="Proteomes" id="UP000734218"/>
    </source>
</evidence>
<dbReference type="InterPro" id="IPR016980">
    <property type="entry name" value="S-AdoMet-dep_MeTrfase_Alr7345"/>
</dbReference>
<keyword evidence="2" id="KW-0489">Methyltransferase</keyword>
<dbReference type="InterPro" id="IPR029063">
    <property type="entry name" value="SAM-dependent_MTases_sf"/>
</dbReference>
<keyword evidence="3" id="KW-1185">Reference proteome</keyword>
<accession>A0ABX0XKY9</accession>
<dbReference type="RefSeq" id="WP_167953932.1">
    <property type="nucleotide sequence ID" value="NZ_JAATJE010000001.1"/>
</dbReference>
<sequence length="268" mass="28483">MRQGFAIIGLMALSPSILLAQPQAQQAAPASRTALEAAVNSPTRTAANRARDAARHPAETLAFFGIQPGQTVVELIPGGGWYTEILAPYLGPQGRLLLAQPAGRGAEALQAKIAADPVYARTALTAMPPTAEQVPDGSVDAVITFRNMHNLIMRGDGGERAVLARAFAMLKPGGTLGIVDHRLPEDRPAEQERTSGYLKTSTVRQAAEAAGFEFVAASEVNANSRDTADHPNGVWSLPPTLRGGDTDRARFQAIGESDRMTLKFRKPL</sequence>
<feature type="signal peptide" evidence="1">
    <location>
        <begin position="1"/>
        <end position="20"/>
    </location>
</feature>
<dbReference type="Proteomes" id="UP000734218">
    <property type="component" value="Unassembled WGS sequence"/>
</dbReference>
<comment type="caution">
    <text evidence="2">The sequence shown here is derived from an EMBL/GenBank/DDBJ whole genome shotgun (WGS) entry which is preliminary data.</text>
</comment>
<dbReference type="PIRSF" id="PIRSF031679">
    <property type="entry name" value="Mtase_Alr7345_prd"/>
    <property type="match status" value="1"/>
</dbReference>